<dbReference type="RefSeq" id="WP_353069361.1">
    <property type="nucleotide sequence ID" value="NZ_CP132932.1"/>
</dbReference>
<proteinExistence type="inferred from homology"/>
<keyword evidence="8 9" id="KW-0131">Cell cycle</keyword>
<evidence type="ECO:0000256" key="4">
    <source>
        <dbReference type="ARBA" id="ARBA00022618"/>
    </source>
</evidence>
<evidence type="ECO:0000256" key="9">
    <source>
        <dbReference type="HAMAP-Rule" id="MF_00911"/>
    </source>
</evidence>
<dbReference type="HAMAP" id="MF_00911">
    <property type="entry name" value="FtsQ_subfam"/>
    <property type="match status" value="1"/>
</dbReference>
<evidence type="ECO:0000256" key="8">
    <source>
        <dbReference type="ARBA" id="ARBA00023306"/>
    </source>
</evidence>
<feature type="domain" description="POTRA" evidence="11">
    <location>
        <begin position="105"/>
        <end position="173"/>
    </location>
</feature>
<sequence length="445" mass="47942">MLEAPEKNYVSESRGARGPRRVSASPERRLRRDLSEDFADDPHWDDDAPVGRRKAGVRVRFRGVPATKWGRIAAGCGVLVLLGVCAGLFAMARSFLLHDERFVIPSSSSIEFQGNAHVTRAQLLSIFGEDVERNIFTVSLTQRRAELERLPWVAHATVMRLLPNRMRVSIVERTPVAFVRQGNHIGLVDGNGVLLDMPVGAKPDGKYSFPVVTGISADDPLSTRAARMKIYERFTSELDGAAGTGGEKISQGLSEVDLSNPEDVKALIPDKSSEVLVHFGDADFLDRYRRFEEHLPEWRTVYPKLSSVDMRYERQVVLEMQPGAGVPVASSPNGAAVMAADTKTPAGAAQHTSIDEAKPAAKPVVKTPAKAAPAAHVAGVKHAAVVKSKASAKATANGAAKSHLPVKAKKVDPKAKHVVVAKPHSVVAKPSAGSTQYHPAQAVQP</sequence>
<feature type="transmembrane region" description="Helical" evidence="9">
    <location>
        <begin position="72"/>
        <end position="92"/>
    </location>
</feature>
<dbReference type="Gene3D" id="3.10.20.310">
    <property type="entry name" value="membrane protein fhac"/>
    <property type="match status" value="1"/>
</dbReference>
<reference evidence="12" key="2">
    <citation type="journal article" date="2024" name="Environ. Microbiol.">
        <title>Genome analysis and description of Tunturibacter gen. nov. expands the diversity of Terriglobia in tundra soils.</title>
        <authorList>
            <person name="Messyasz A."/>
            <person name="Mannisto M.K."/>
            <person name="Kerkhof L.J."/>
            <person name="Haggblom M.M."/>
        </authorList>
    </citation>
    <scope>NUCLEOTIDE SEQUENCE</scope>
    <source>
        <strain evidence="12">M8UP23</strain>
    </source>
</reference>
<evidence type="ECO:0000256" key="5">
    <source>
        <dbReference type="ARBA" id="ARBA00022692"/>
    </source>
</evidence>
<evidence type="ECO:0000256" key="6">
    <source>
        <dbReference type="ARBA" id="ARBA00022989"/>
    </source>
</evidence>
<dbReference type="PANTHER" id="PTHR35851">
    <property type="entry name" value="CELL DIVISION PROTEIN FTSQ"/>
    <property type="match status" value="1"/>
</dbReference>
<reference evidence="12" key="1">
    <citation type="submission" date="2023-08" db="EMBL/GenBank/DDBJ databases">
        <authorList>
            <person name="Messyasz A."/>
            <person name="Mannisto M.K."/>
            <person name="Kerkhof L.J."/>
            <person name="Haggblom M."/>
        </authorList>
    </citation>
    <scope>NUCLEOTIDE SEQUENCE</scope>
    <source>
        <strain evidence="12">M8UP23</strain>
    </source>
</reference>
<dbReference type="InterPro" id="IPR034746">
    <property type="entry name" value="POTRA"/>
</dbReference>
<keyword evidence="5 9" id="KW-0812">Transmembrane</keyword>
<feature type="region of interest" description="Disordered" evidence="10">
    <location>
        <begin position="1"/>
        <end position="34"/>
    </location>
</feature>
<organism evidence="12">
    <name type="scientific">Tunturiibacter empetritectus</name>
    <dbReference type="NCBI Taxonomy" id="3069691"/>
    <lineage>
        <taxon>Bacteria</taxon>
        <taxon>Pseudomonadati</taxon>
        <taxon>Acidobacteriota</taxon>
        <taxon>Terriglobia</taxon>
        <taxon>Terriglobales</taxon>
        <taxon>Acidobacteriaceae</taxon>
        <taxon>Tunturiibacter</taxon>
    </lineage>
</organism>
<keyword evidence="6 9" id="KW-1133">Transmembrane helix</keyword>
<dbReference type="KEGG" id="temp:RBB75_02000"/>
<evidence type="ECO:0000259" key="11">
    <source>
        <dbReference type="PROSITE" id="PS51779"/>
    </source>
</evidence>
<evidence type="ECO:0000256" key="3">
    <source>
        <dbReference type="ARBA" id="ARBA00022519"/>
    </source>
</evidence>
<evidence type="ECO:0000256" key="7">
    <source>
        <dbReference type="ARBA" id="ARBA00023136"/>
    </source>
</evidence>
<dbReference type="AlphaFoldDB" id="A0AAU7ZEG5"/>
<dbReference type="GO" id="GO:0032153">
    <property type="term" value="C:cell division site"/>
    <property type="evidence" value="ECO:0007669"/>
    <property type="project" value="UniProtKB-UniRule"/>
</dbReference>
<evidence type="ECO:0000256" key="2">
    <source>
        <dbReference type="ARBA" id="ARBA00022475"/>
    </source>
</evidence>
<gene>
    <name evidence="9" type="primary">ftsQ</name>
    <name evidence="12" type="ORF">RBB75_02000</name>
</gene>
<name>A0AAU7ZEG5_9BACT</name>
<comment type="function">
    <text evidence="9">Essential cell division protein.</text>
</comment>
<dbReference type="PROSITE" id="PS51779">
    <property type="entry name" value="POTRA"/>
    <property type="match status" value="1"/>
</dbReference>
<dbReference type="GO" id="GO:0043093">
    <property type="term" value="P:FtsZ-dependent cytokinesis"/>
    <property type="evidence" value="ECO:0007669"/>
    <property type="project" value="UniProtKB-UniRule"/>
</dbReference>
<dbReference type="InterPro" id="IPR026579">
    <property type="entry name" value="FtsQ"/>
</dbReference>
<evidence type="ECO:0000313" key="12">
    <source>
        <dbReference type="EMBL" id="XCB27109.1"/>
    </source>
</evidence>
<dbReference type="InterPro" id="IPR013685">
    <property type="entry name" value="POTRA_FtsQ_type"/>
</dbReference>
<dbReference type="Pfam" id="PF08478">
    <property type="entry name" value="POTRA_1"/>
    <property type="match status" value="1"/>
</dbReference>
<evidence type="ECO:0000256" key="1">
    <source>
        <dbReference type="ARBA" id="ARBA00004370"/>
    </source>
</evidence>
<keyword evidence="4 9" id="KW-0132">Cell division</keyword>
<comment type="subcellular location">
    <subcellularLocation>
        <location evidence="9">Cell membrane</location>
        <topology evidence="9">Single-pass type II membrane protein</topology>
    </subcellularLocation>
    <subcellularLocation>
        <location evidence="1">Membrane</location>
    </subcellularLocation>
    <text evidence="9">Localizes to the division septum.</text>
</comment>
<dbReference type="InterPro" id="IPR005548">
    <property type="entry name" value="Cell_div_FtsQ/DivIB_C"/>
</dbReference>
<keyword evidence="2 9" id="KW-1003">Cell membrane</keyword>
<protein>
    <recommendedName>
        <fullName evidence="9">Cell division protein FtsQ</fullName>
    </recommendedName>
</protein>
<evidence type="ECO:0000256" key="10">
    <source>
        <dbReference type="SAM" id="MobiDB-lite"/>
    </source>
</evidence>
<keyword evidence="7 9" id="KW-0472">Membrane</keyword>
<dbReference type="GO" id="GO:0090529">
    <property type="term" value="P:cell septum assembly"/>
    <property type="evidence" value="ECO:0007669"/>
    <property type="project" value="InterPro"/>
</dbReference>
<comment type="similarity">
    <text evidence="9">Belongs to the FtsQ/DivIB family. FtsQ subfamily.</text>
</comment>
<keyword evidence="3" id="KW-0997">Cell inner membrane</keyword>
<dbReference type="Pfam" id="PF03799">
    <property type="entry name" value="FtsQ_DivIB_C"/>
    <property type="match status" value="1"/>
</dbReference>
<accession>A0AAU7ZEG5</accession>
<dbReference type="GO" id="GO:0005886">
    <property type="term" value="C:plasma membrane"/>
    <property type="evidence" value="ECO:0007669"/>
    <property type="project" value="UniProtKB-SubCell"/>
</dbReference>
<dbReference type="PANTHER" id="PTHR35851:SF1">
    <property type="entry name" value="CELL DIVISION PROTEIN FTSQ"/>
    <property type="match status" value="1"/>
</dbReference>
<dbReference type="EMBL" id="CP132932">
    <property type="protein sequence ID" value="XCB27109.1"/>
    <property type="molecule type" value="Genomic_DNA"/>
</dbReference>